<reference evidence="3" key="1">
    <citation type="submission" date="2022-07" db="EMBL/GenBank/DDBJ databases">
        <title>Phylogenomic reconstructions and comparative analyses of Kickxellomycotina fungi.</title>
        <authorList>
            <person name="Reynolds N.K."/>
            <person name="Stajich J.E."/>
            <person name="Barry K."/>
            <person name="Grigoriev I.V."/>
            <person name="Crous P."/>
            <person name="Smith M.E."/>
        </authorList>
    </citation>
    <scope>NUCLEOTIDE SEQUENCE</scope>
    <source>
        <strain evidence="3">RSA 476</strain>
    </source>
</reference>
<dbReference type="EMBL" id="JANBUY010000300">
    <property type="protein sequence ID" value="KAJ2860400.1"/>
    <property type="molecule type" value="Genomic_DNA"/>
</dbReference>
<evidence type="ECO:0000313" key="4">
    <source>
        <dbReference type="Proteomes" id="UP001140074"/>
    </source>
</evidence>
<evidence type="ECO:0000256" key="2">
    <source>
        <dbReference type="SAM" id="MobiDB-lite"/>
    </source>
</evidence>
<protein>
    <submittedName>
        <fullName evidence="3">Uncharacterized protein</fullName>
    </submittedName>
</protein>
<feature type="region of interest" description="Disordered" evidence="2">
    <location>
        <begin position="422"/>
        <end position="441"/>
    </location>
</feature>
<organism evidence="3 4">
    <name type="scientific">Coemansia aciculifera</name>
    <dbReference type="NCBI Taxonomy" id="417176"/>
    <lineage>
        <taxon>Eukaryota</taxon>
        <taxon>Fungi</taxon>
        <taxon>Fungi incertae sedis</taxon>
        <taxon>Zoopagomycota</taxon>
        <taxon>Kickxellomycotina</taxon>
        <taxon>Kickxellomycetes</taxon>
        <taxon>Kickxellales</taxon>
        <taxon>Kickxellaceae</taxon>
        <taxon>Coemansia</taxon>
    </lineage>
</organism>
<dbReference type="Proteomes" id="UP001140074">
    <property type="component" value="Unassembled WGS sequence"/>
</dbReference>
<feature type="region of interest" description="Disordered" evidence="2">
    <location>
        <begin position="1"/>
        <end position="44"/>
    </location>
</feature>
<proteinExistence type="predicted"/>
<feature type="coiled-coil region" evidence="1">
    <location>
        <begin position="115"/>
        <end position="163"/>
    </location>
</feature>
<comment type="caution">
    <text evidence="3">The sequence shown here is derived from an EMBL/GenBank/DDBJ whole genome shotgun (WGS) entry which is preliminary data.</text>
</comment>
<accession>A0A9W8M3R8</accession>
<feature type="coiled-coil region" evidence="1">
    <location>
        <begin position="305"/>
        <end position="332"/>
    </location>
</feature>
<feature type="compositionally biased region" description="Basic residues" evidence="2">
    <location>
        <begin position="401"/>
        <end position="411"/>
    </location>
</feature>
<name>A0A9W8M3R8_9FUNG</name>
<gene>
    <name evidence="3" type="ORF">GGH94_005538</name>
</gene>
<feature type="region of interest" description="Disordered" evidence="2">
    <location>
        <begin position="387"/>
        <end position="412"/>
    </location>
</feature>
<feature type="compositionally biased region" description="Polar residues" evidence="2">
    <location>
        <begin position="21"/>
        <end position="40"/>
    </location>
</feature>
<keyword evidence="1" id="KW-0175">Coiled coil</keyword>
<dbReference type="AlphaFoldDB" id="A0A9W8M3R8"/>
<sequence>MAKGGGHRRARHRPQSKVRDNSQAGTSAKHIQQSATSGPSTIDRETESATMVRELADTLYAELGQILLREYGKTSEQILGSVTHSDNNISDTADQVPVFRDKDAMSEECSPAEDTGDLQSTCKRLEEENQQLRAQLAEREAENEGLQQQVAAQRKEIEVARGRAARLDARTAGEARTDMDRPMTLPELRAVFRGLYRQYMLREEHFIAVERAASLESQLWQEKCARVEKRESAHLDELRDLRQSIEALAQQRPAQYPSSEALRERLAQCQMLVQVVSGETAALRADYTAKMQGMDQHLRLMTRDRMDIENKLRSTQADNQRLDEVCRDLQTKWQQQAWELHSSKRMLEDRLQSAADRDMTPFEAAMRHTAAVATAALFGNEGATMTGVSVQSSMSPPRPIRMPRRPRHNGNRRGSVLHVAATTDNNDGQPHSMPDQRDSVGALSAQSRFLPPTSADFTFSLPLSAEIQPGVSAV</sequence>
<feature type="compositionally biased region" description="Basic residues" evidence="2">
    <location>
        <begin position="1"/>
        <end position="16"/>
    </location>
</feature>
<keyword evidence="4" id="KW-1185">Reference proteome</keyword>
<evidence type="ECO:0000313" key="3">
    <source>
        <dbReference type="EMBL" id="KAJ2860400.1"/>
    </source>
</evidence>
<evidence type="ECO:0000256" key="1">
    <source>
        <dbReference type="SAM" id="Coils"/>
    </source>
</evidence>